<dbReference type="GeneTree" id="ENSGT01050000244818"/>
<feature type="region of interest" description="Disordered" evidence="3">
    <location>
        <begin position="1"/>
        <end position="22"/>
    </location>
</feature>
<sequence length="296" mass="34610">MKRQRTITQMREKGKTPENQLSEEEILSLQEKDFRLLMLKMMQGIGNKLEAKMDNLQATLTKEIQDIKPKQEEMQNTITEIKNSLEAANSRIQEAEEPISEVEGRLVEITDVEQKREKRLKTNEESLRELWDNVKHANIYIIGVPEGEEREKGTENIVQEIIAKNFPNMGKEPLTQIQEVPYKTNPRRKTLRHILIKLTKMKEKILKAAREKTQVTYKGTTIRLSADFSAETLQARREWRDILNVMKDKNLQPRLLHPARLSFRLAGEIKTFTDKQKLREFSNAKPALQQILKELL</sequence>
<evidence type="ECO:0000259" key="5">
    <source>
        <dbReference type="Pfam" id="PF17490"/>
    </source>
</evidence>
<evidence type="ECO:0000313" key="7">
    <source>
        <dbReference type="Proteomes" id="UP000008227"/>
    </source>
</evidence>
<dbReference type="Ensembl" id="ENSSSCT00000085843.1">
    <property type="protein sequence ID" value="ENSSSCP00000071733.1"/>
    <property type="gene ID" value="ENSSSCG00000044253.1"/>
</dbReference>
<reference evidence="6" key="4">
    <citation type="submission" date="2025-09" db="UniProtKB">
        <authorList>
            <consortium name="Ensembl"/>
        </authorList>
    </citation>
    <scope>IDENTIFICATION</scope>
</reference>
<evidence type="ECO:0000313" key="6">
    <source>
        <dbReference type="Ensembl" id="ENSSSCP00000071733.1"/>
    </source>
</evidence>
<protein>
    <recommendedName>
        <fullName evidence="8">L1 transposable element RRM domain-containing protein</fullName>
    </recommendedName>
</protein>
<dbReference type="InterPro" id="IPR042566">
    <property type="entry name" value="L1_C"/>
</dbReference>
<organism evidence="6 7">
    <name type="scientific">Sus scrofa</name>
    <name type="common">Pig</name>
    <dbReference type="NCBI Taxonomy" id="9823"/>
    <lineage>
        <taxon>Eukaryota</taxon>
        <taxon>Metazoa</taxon>
        <taxon>Chordata</taxon>
        <taxon>Craniata</taxon>
        <taxon>Vertebrata</taxon>
        <taxon>Euteleostomi</taxon>
        <taxon>Mammalia</taxon>
        <taxon>Eutheria</taxon>
        <taxon>Laurasiatheria</taxon>
        <taxon>Artiodactyla</taxon>
        <taxon>Suina</taxon>
        <taxon>Suidae</taxon>
        <taxon>Sus</taxon>
    </lineage>
</organism>
<dbReference type="Gene3D" id="1.20.5.390">
    <property type="entry name" value="L1 transposable element, trimerization domain"/>
    <property type="match status" value="1"/>
</dbReference>
<dbReference type="InterPro" id="IPR035300">
    <property type="entry name" value="L1_dsRBD"/>
</dbReference>
<reference evidence="7" key="1">
    <citation type="submission" date="2009-11" db="EMBL/GenBank/DDBJ databases">
        <authorList>
            <consortium name="Porcine genome sequencing project"/>
        </authorList>
    </citation>
    <scope>NUCLEOTIDE SEQUENCE [LARGE SCALE GENOMIC DNA]</scope>
    <source>
        <strain evidence="7">Duroc</strain>
    </source>
</reference>
<dbReference type="InterPro" id="IPR043636">
    <property type="entry name" value="L1_RRM_dom"/>
</dbReference>
<dbReference type="Gene3D" id="3.30.250.20">
    <property type="entry name" value="L1 transposable element, C-terminal domain"/>
    <property type="match status" value="1"/>
</dbReference>
<dbReference type="Proteomes" id="UP000008227">
    <property type="component" value="Chromosome 15"/>
</dbReference>
<dbReference type="InterPro" id="IPR004244">
    <property type="entry name" value="Transposase_22"/>
</dbReference>
<dbReference type="PANTHER" id="PTHR11505">
    <property type="entry name" value="L1 TRANSPOSABLE ELEMENT-RELATED"/>
    <property type="match status" value="1"/>
</dbReference>
<dbReference type="GO" id="GO:0032197">
    <property type="term" value="P:retrotransposition"/>
    <property type="evidence" value="ECO:0000318"/>
    <property type="project" value="GO_Central"/>
</dbReference>
<dbReference type="InParanoid" id="A0A5G2R3F5"/>
<dbReference type="Pfam" id="PF02994">
    <property type="entry name" value="Transposase_22"/>
    <property type="match status" value="1"/>
</dbReference>
<dbReference type="FunFam" id="3.30.70.1820:FF:000002">
    <property type="entry name" value="LINE-1 retrotransposable element ORF1 protein"/>
    <property type="match status" value="1"/>
</dbReference>
<evidence type="ECO:0008006" key="8">
    <source>
        <dbReference type="Google" id="ProtNLM"/>
    </source>
</evidence>
<dbReference type="Gene3D" id="3.30.70.1820">
    <property type="entry name" value="L1 transposable element, RRM domain"/>
    <property type="match status" value="1"/>
</dbReference>
<feature type="domain" description="L1 transposable element RRM" evidence="4">
    <location>
        <begin position="137"/>
        <end position="227"/>
    </location>
</feature>
<evidence type="ECO:0000256" key="1">
    <source>
        <dbReference type="ARBA" id="ARBA00061640"/>
    </source>
</evidence>
<evidence type="ECO:0000259" key="4">
    <source>
        <dbReference type="Pfam" id="PF02994"/>
    </source>
</evidence>
<accession>A0A5G2R3F5</accession>
<dbReference type="AlphaFoldDB" id="A0A5G2R3F5"/>
<evidence type="ECO:0000256" key="3">
    <source>
        <dbReference type="SAM" id="MobiDB-lite"/>
    </source>
</evidence>
<dbReference type="SMR" id="A0A5G2R3F5"/>
<proteinExistence type="inferred from homology"/>
<feature type="coiled-coil region" evidence="2">
    <location>
        <begin position="46"/>
        <end position="105"/>
    </location>
</feature>
<dbReference type="GO" id="GO:0003727">
    <property type="term" value="F:single-stranded RNA binding"/>
    <property type="evidence" value="ECO:0000318"/>
    <property type="project" value="GO_Central"/>
</dbReference>
<name>A0A5G2R3F5_PIG</name>
<dbReference type="Bgee" id="ENSSSCG00000044253">
    <property type="expression patterns" value="Expressed in oocyte and 2 other cell types or tissues"/>
</dbReference>
<comment type="similarity">
    <text evidence="1">Belongs to the transposase 22 family.</text>
</comment>
<dbReference type="GO" id="GO:1990904">
    <property type="term" value="C:ribonucleoprotein complex"/>
    <property type="evidence" value="ECO:0000318"/>
    <property type="project" value="GO_Central"/>
</dbReference>
<dbReference type="Pfam" id="PF17490">
    <property type="entry name" value="Tnp_22_dsRBD"/>
    <property type="match status" value="1"/>
</dbReference>
<evidence type="ECO:0000256" key="2">
    <source>
        <dbReference type="SAM" id="Coils"/>
    </source>
</evidence>
<reference evidence="6" key="3">
    <citation type="submission" date="2025-08" db="UniProtKB">
        <authorList>
            <consortium name="Ensembl"/>
        </authorList>
    </citation>
    <scope>IDENTIFICATION</scope>
</reference>
<feature type="domain" description="L1 transposable element dsRBD-like" evidence="5">
    <location>
        <begin position="230"/>
        <end position="294"/>
    </location>
</feature>
<reference evidence="6" key="2">
    <citation type="journal article" date="2020" name="Gigascience">
        <title>An improved pig reference genome sequence to enable pig genetics and genomics research.</title>
        <authorList>
            <person name="Warr A."/>
            <person name="Affara N."/>
            <person name="Aken B."/>
            <person name="Beiki H."/>
            <person name="Bickhart D.M."/>
            <person name="Billis K."/>
            <person name="Chow W."/>
            <person name="Eory L."/>
            <person name="Finlayson H.A."/>
            <person name="Flicek P."/>
            <person name="Giron C.G."/>
            <person name="Griffin D.K."/>
            <person name="Hall R."/>
            <person name="Hannum G."/>
            <person name="Hourlier T."/>
            <person name="Howe K."/>
            <person name="Hume D.A."/>
            <person name="Izuogu O."/>
            <person name="Kim K."/>
            <person name="Koren S."/>
            <person name="Liu H."/>
            <person name="Manchanda N."/>
            <person name="Martin F.J."/>
            <person name="Nonneman D.J."/>
            <person name="O'Connor R.E."/>
            <person name="Phillippy A.M."/>
            <person name="Rohrer G.A."/>
            <person name="Rosen B.D."/>
            <person name="Rund L.A."/>
            <person name="Sargent C.A."/>
            <person name="Schook L.B."/>
            <person name="Schroeder S.G."/>
            <person name="Schwartz A.S."/>
            <person name="Skinner B.M."/>
            <person name="Talbot R."/>
            <person name="Tseng E."/>
            <person name="Tuggle C.K."/>
            <person name="Watson M."/>
            <person name="Smith T.P.L."/>
            <person name="Archibald A.L."/>
        </authorList>
    </citation>
    <scope>NUCLEOTIDE SEQUENCE [LARGE SCALE GENOMIC DNA]</scope>
    <source>
        <strain evidence="6">Duroc</strain>
    </source>
</reference>
<keyword evidence="7" id="KW-1185">Reference proteome</keyword>
<keyword evidence="2" id="KW-0175">Coiled coil</keyword>